<evidence type="ECO:0000313" key="3">
    <source>
        <dbReference type="Proteomes" id="UP000005744"/>
    </source>
</evidence>
<dbReference type="Proteomes" id="UP000005744">
    <property type="component" value="Unassembled WGS sequence"/>
</dbReference>
<dbReference type="STRING" id="395493.BegalDRAFT_0591"/>
<protein>
    <submittedName>
        <fullName evidence="2">Uncharacterized protein</fullName>
    </submittedName>
</protein>
<evidence type="ECO:0000256" key="1">
    <source>
        <dbReference type="SAM" id="Phobius"/>
    </source>
</evidence>
<reference evidence="2 3" key="1">
    <citation type="submission" date="2011-11" db="EMBL/GenBank/DDBJ databases">
        <title>Improved High-Quality Draft sequence of Beggiatoa alba B18lD.</title>
        <authorList>
            <consortium name="US DOE Joint Genome Institute"/>
            <person name="Lucas S."/>
            <person name="Han J."/>
            <person name="Lapidus A."/>
            <person name="Cheng J.-F."/>
            <person name="Goodwin L."/>
            <person name="Pitluck S."/>
            <person name="Peters L."/>
            <person name="Mikhailova N."/>
            <person name="Held B."/>
            <person name="Detter J.C."/>
            <person name="Han C."/>
            <person name="Tapia R."/>
            <person name="Land M."/>
            <person name="Hauser L."/>
            <person name="Kyrpides N."/>
            <person name="Ivanova N."/>
            <person name="Pagani I."/>
            <person name="Samuel K."/>
            <person name="Teske A."/>
            <person name="Mueller J."/>
            <person name="Woyke T."/>
        </authorList>
    </citation>
    <scope>NUCLEOTIDE SEQUENCE [LARGE SCALE GENOMIC DNA]</scope>
    <source>
        <strain evidence="2 3">B18LD</strain>
    </source>
</reference>
<name>I3CD14_9GAMM</name>
<feature type="transmembrane region" description="Helical" evidence="1">
    <location>
        <begin position="20"/>
        <end position="48"/>
    </location>
</feature>
<dbReference type="AlphaFoldDB" id="I3CD14"/>
<evidence type="ECO:0000313" key="2">
    <source>
        <dbReference type="EMBL" id="EIJ41507.1"/>
    </source>
</evidence>
<organism evidence="2 3">
    <name type="scientific">Beggiatoa alba B18LD</name>
    <dbReference type="NCBI Taxonomy" id="395493"/>
    <lineage>
        <taxon>Bacteria</taxon>
        <taxon>Pseudomonadati</taxon>
        <taxon>Pseudomonadota</taxon>
        <taxon>Gammaproteobacteria</taxon>
        <taxon>Thiotrichales</taxon>
        <taxon>Thiotrichaceae</taxon>
        <taxon>Beggiatoa</taxon>
    </lineage>
</organism>
<dbReference type="EMBL" id="JH600070">
    <property type="protein sequence ID" value="EIJ41507.1"/>
    <property type="molecule type" value="Genomic_DNA"/>
</dbReference>
<keyword evidence="1" id="KW-1133">Transmembrane helix</keyword>
<sequence length="58" mass="6544">MDNLKSSLQQATPNYPVFCYVIILFMLDTGSLQMIFLTIISTNLSILIHIIHSTTSKI</sequence>
<keyword evidence="1" id="KW-0812">Transmembrane</keyword>
<gene>
    <name evidence="2" type="ORF">BegalDRAFT_0591</name>
</gene>
<keyword evidence="1" id="KW-0472">Membrane</keyword>
<proteinExistence type="predicted"/>
<dbReference type="HOGENOM" id="CLU_2970128_0_0_6"/>
<keyword evidence="3" id="KW-1185">Reference proteome</keyword>
<accession>I3CD14</accession>